<evidence type="ECO:0000256" key="1">
    <source>
        <dbReference type="ARBA" id="ARBA00008779"/>
    </source>
</evidence>
<dbReference type="InterPro" id="IPR000917">
    <property type="entry name" value="Sulfatase_N"/>
</dbReference>
<keyword evidence="2 5" id="KW-0378">Hydrolase</keyword>
<dbReference type="Pfam" id="PF00884">
    <property type="entry name" value="Sulfatase"/>
    <property type="match status" value="1"/>
</dbReference>
<comment type="caution">
    <text evidence="5">The sequence shown here is derived from an EMBL/GenBank/DDBJ whole genome shotgun (WGS) entry which is preliminary data.</text>
</comment>
<keyword evidence="3" id="KW-0472">Membrane</keyword>
<dbReference type="Gene3D" id="3.30.1120.10">
    <property type="match status" value="1"/>
</dbReference>
<evidence type="ECO:0000256" key="3">
    <source>
        <dbReference type="SAM" id="Phobius"/>
    </source>
</evidence>
<dbReference type="PANTHER" id="PTHR42693">
    <property type="entry name" value="ARYLSULFATASE FAMILY MEMBER"/>
    <property type="match status" value="1"/>
</dbReference>
<evidence type="ECO:0000313" key="5">
    <source>
        <dbReference type="EMBL" id="TWT36612.1"/>
    </source>
</evidence>
<protein>
    <submittedName>
        <fullName evidence="5">Choline-sulfatase</fullName>
        <ecNumber evidence="5">3.1.6.6</ecNumber>
    </submittedName>
</protein>
<dbReference type="GO" id="GO:0004065">
    <property type="term" value="F:arylsulfatase activity"/>
    <property type="evidence" value="ECO:0007669"/>
    <property type="project" value="TreeGrafter"/>
</dbReference>
<sequence length="494" mass="54428">MACCCHHSVALSESCKRIIGVISNLAAGVAIGVALISPAWAAPRPNIILLMADDLGRGDLQCFNPSSPIQTPALDEMAGAGMRFDRFYASSPVCSPTRGSCLTGRHPFRYGVYYANTGHLRPEEITLAELLQSEGYKTGHFGKWHLGTMTTEVSDANRGAPGNTRDYSPPWKHGFQVCFSTESKTPTWDPMLKPVRSGGRGSAQGWEPIEQRALATEFGTRYWNERGQVVHDNLEGDDSRVIMDRVVPFVRQAARSQTPFLSVIWFHTPHLPVVAGPQHAAIYEEHSSFKKRYYGCVTAMDEQIGRLRSELASLGITENTMIWFCSDNGPEGNENSPGSAAHFRGRKRDLYEGGVRVPGILEWPARVAPGSVTGFPAVTSDYLVTILDVLGLNLPDDRPVDGVSLLPVLTGRPATRQKPIGFQSRRQLAWTTERYKLLSRDLGETWELYDLLSDPAESRNLATEFPEKIEAMSEALAVWISSCKASDEGGDWSK</sequence>
<organism evidence="5 6">
    <name type="scientific">Posidoniimonas corsicana</name>
    <dbReference type="NCBI Taxonomy" id="1938618"/>
    <lineage>
        <taxon>Bacteria</taxon>
        <taxon>Pseudomonadati</taxon>
        <taxon>Planctomycetota</taxon>
        <taxon>Planctomycetia</taxon>
        <taxon>Pirellulales</taxon>
        <taxon>Lacipirellulaceae</taxon>
        <taxon>Posidoniimonas</taxon>
    </lineage>
</organism>
<dbReference type="OrthoDB" id="9783154at2"/>
<dbReference type="InterPro" id="IPR050738">
    <property type="entry name" value="Sulfatase"/>
</dbReference>
<name>A0A5C5VG47_9BACT</name>
<keyword evidence="3" id="KW-1133">Transmembrane helix</keyword>
<gene>
    <name evidence="5" type="primary">betC_2</name>
    <name evidence="5" type="ORF">KOR34_15180</name>
</gene>
<keyword evidence="3" id="KW-0812">Transmembrane</keyword>
<dbReference type="EC" id="3.1.6.6" evidence="5"/>
<reference evidence="5 6" key="1">
    <citation type="submission" date="2019-02" db="EMBL/GenBank/DDBJ databases">
        <title>Deep-cultivation of Planctomycetes and their phenomic and genomic characterization uncovers novel biology.</title>
        <authorList>
            <person name="Wiegand S."/>
            <person name="Jogler M."/>
            <person name="Boedeker C."/>
            <person name="Pinto D."/>
            <person name="Vollmers J."/>
            <person name="Rivas-Marin E."/>
            <person name="Kohn T."/>
            <person name="Peeters S.H."/>
            <person name="Heuer A."/>
            <person name="Rast P."/>
            <person name="Oberbeckmann S."/>
            <person name="Bunk B."/>
            <person name="Jeske O."/>
            <person name="Meyerdierks A."/>
            <person name="Storesund J.E."/>
            <person name="Kallscheuer N."/>
            <person name="Luecker S."/>
            <person name="Lage O.M."/>
            <person name="Pohl T."/>
            <person name="Merkel B.J."/>
            <person name="Hornburger P."/>
            <person name="Mueller R.-W."/>
            <person name="Bruemmer F."/>
            <person name="Labrenz M."/>
            <person name="Spormann A.M."/>
            <person name="Op Den Camp H."/>
            <person name="Overmann J."/>
            <person name="Amann R."/>
            <person name="Jetten M.S.M."/>
            <person name="Mascher T."/>
            <person name="Medema M.H."/>
            <person name="Devos D.P."/>
            <person name="Kaster A.-K."/>
            <person name="Ovreas L."/>
            <person name="Rohde M."/>
            <person name="Galperin M.Y."/>
            <person name="Jogler C."/>
        </authorList>
    </citation>
    <scope>NUCLEOTIDE SEQUENCE [LARGE SCALE GENOMIC DNA]</scope>
    <source>
        <strain evidence="5 6">KOR34</strain>
    </source>
</reference>
<comment type="similarity">
    <text evidence="1">Belongs to the sulfatase family.</text>
</comment>
<evidence type="ECO:0000259" key="4">
    <source>
        <dbReference type="Pfam" id="PF00884"/>
    </source>
</evidence>
<dbReference type="PANTHER" id="PTHR42693:SF53">
    <property type="entry name" value="ENDO-4-O-SULFATASE"/>
    <property type="match status" value="1"/>
</dbReference>
<feature type="transmembrane region" description="Helical" evidence="3">
    <location>
        <begin position="18"/>
        <end position="41"/>
    </location>
</feature>
<dbReference type="Proteomes" id="UP000316714">
    <property type="component" value="Unassembled WGS sequence"/>
</dbReference>
<dbReference type="Gene3D" id="3.40.720.10">
    <property type="entry name" value="Alkaline Phosphatase, subunit A"/>
    <property type="match status" value="1"/>
</dbReference>
<dbReference type="AlphaFoldDB" id="A0A5C5VG47"/>
<feature type="domain" description="Sulfatase N-terminal" evidence="4">
    <location>
        <begin position="45"/>
        <end position="391"/>
    </location>
</feature>
<evidence type="ECO:0000313" key="6">
    <source>
        <dbReference type="Proteomes" id="UP000316714"/>
    </source>
</evidence>
<keyword evidence="6" id="KW-1185">Reference proteome</keyword>
<evidence type="ECO:0000256" key="2">
    <source>
        <dbReference type="ARBA" id="ARBA00022801"/>
    </source>
</evidence>
<accession>A0A5C5VG47</accession>
<dbReference type="GO" id="GO:0047753">
    <property type="term" value="F:choline-sulfatase activity"/>
    <property type="evidence" value="ECO:0007669"/>
    <property type="project" value="UniProtKB-EC"/>
</dbReference>
<dbReference type="SUPFAM" id="SSF53649">
    <property type="entry name" value="Alkaline phosphatase-like"/>
    <property type="match status" value="1"/>
</dbReference>
<dbReference type="EMBL" id="SIHJ01000001">
    <property type="protein sequence ID" value="TWT36612.1"/>
    <property type="molecule type" value="Genomic_DNA"/>
</dbReference>
<dbReference type="InterPro" id="IPR017850">
    <property type="entry name" value="Alkaline_phosphatase_core_sf"/>
</dbReference>
<proteinExistence type="inferred from homology"/>